<dbReference type="InterPro" id="IPR029057">
    <property type="entry name" value="PRTase-like"/>
</dbReference>
<accession>A0A1B2F2Z7</accession>
<dbReference type="Gene3D" id="3.40.50.2020">
    <property type="match status" value="1"/>
</dbReference>
<name>A0A1B2F2Z7_PSEPU</name>
<gene>
    <name evidence="2" type="primary">pyrR_1</name>
    <name evidence="2" type="ORF">IEC33019_1012</name>
</gene>
<dbReference type="RefSeq" id="WP_070091540.1">
    <property type="nucleotide sequence ID" value="NZ_CP016634.1"/>
</dbReference>
<protein>
    <submittedName>
        <fullName evidence="2">Bifunctional protein PyrR</fullName>
    </submittedName>
</protein>
<dbReference type="InterPro" id="IPR050137">
    <property type="entry name" value="PyrR_bifunctional"/>
</dbReference>
<organism evidence="2">
    <name type="scientific">Pseudomonas putida</name>
    <name type="common">Arthrobacter siderocapsulatus</name>
    <dbReference type="NCBI Taxonomy" id="303"/>
    <lineage>
        <taxon>Bacteria</taxon>
        <taxon>Pseudomonadati</taxon>
        <taxon>Pseudomonadota</taxon>
        <taxon>Gammaproteobacteria</taxon>
        <taxon>Pseudomonadales</taxon>
        <taxon>Pseudomonadaceae</taxon>
        <taxon>Pseudomonas</taxon>
    </lineage>
</organism>
<dbReference type="AlphaFoldDB" id="A0A1B2F2Z7"/>
<sequence length="198" mass="21836">MNSPAPSRTRLYDADDLEGVLRAMARQATACLPPSQAALIGIQRRGEPLARRLQEHIQQLTGQPPLPLYPIKVKRYADDLTLLHAHTQLIENPSLDTLNLAETTLLVVDDVLYEGHSLLRTCAYLAQLGARRVLSAVLVDRHVCRQPVHADIVGVHLQVAAQDIIECHVPPYEADFCIEVVRHGQAHSTATVSRQVSA</sequence>
<reference evidence="2" key="1">
    <citation type="submission" date="2016-07" db="EMBL/GenBank/DDBJ databases">
        <title>New class B carbapenemase carried by novel plasmid in Pseudomonas putida enviromental strain in eastern Amazonia.</title>
        <authorList>
            <person name="Souza C.O."/>
            <person name="Lima K.V."/>
            <person name="Brasiliense D.M."/>
            <person name="Perez-Chaparro P.J."/>
            <person name="Mamizuka E.M."/>
            <person name="Lima M.O."/>
            <person name="Lima L.N."/>
            <person name="McCulloch J.A."/>
        </authorList>
    </citation>
    <scope>NUCLEOTIDE SEQUENCE [LARGE SCALE GENOMIC DNA]</scope>
    <source>
        <strain evidence="2">IEC33019</strain>
    </source>
</reference>
<proteinExistence type="predicted"/>
<dbReference type="SUPFAM" id="SSF53271">
    <property type="entry name" value="PRTase-like"/>
    <property type="match status" value="1"/>
</dbReference>
<dbReference type="InterPro" id="IPR000836">
    <property type="entry name" value="PRTase_dom"/>
</dbReference>
<evidence type="ECO:0000259" key="1">
    <source>
        <dbReference type="Pfam" id="PF00156"/>
    </source>
</evidence>
<dbReference type="CDD" id="cd06223">
    <property type="entry name" value="PRTases_typeI"/>
    <property type="match status" value="1"/>
</dbReference>
<dbReference type="Pfam" id="PF00156">
    <property type="entry name" value="Pribosyltran"/>
    <property type="match status" value="1"/>
</dbReference>
<evidence type="ECO:0000313" key="2">
    <source>
        <dbReference type="EMBL" id="ANY86586.1"/>
    </source>
</evidence>
<dbReference type="EMBL" id="CP016634">
    <property type="protein sequence ID" value="ANY86586.1"/>
    <property type="molecule type" value="Genomic_DNA"/>
</dbReference>
<dbReference type="PANTHER" id="PTHR11608">
    <property type="entry name" value="BIFUNCTIONAL PROTEIN PYRR"/>
    <property type="match status" value="1"/>
</dbReference>
<feature type="domain" description="Phosphoribosyltransferase" evidence="1">
    <location>
        <begin position="10"/>
        <end position="168"/>
    </location>
</feature>
<dbReference type="PANTHER" id="PTHR11608:SF0">
    <property type="entry name" value="BIFUNCTIONAL PROTEIN PYRR"/>
    <property type="match status" value="1"/>
</dbReference>